<name>D6RIN9_MOUSE</name>
<keyword evidence="3" id="KW-1185">Reference proteome</keyword>
<evidence type="ECO:0000313" key="3">
    <source>
        <dbReference type="Proteomes" id="UP000000589"/>
    </source>
</evidence>
<dbReference type="HOGENOM" id="CLU_3013545_0_0_1"/>
<evidence type="ECO:0000313" key="2">
    <source>
        <dbReference type="MGI" id="MGI:2445114"/>
    </source>
</evidence>
<organism evidence="1 3">
    <name type="scientific">Mus musculus</name>
    <name type="common">Mouse</name>
    <dbReference type="NCBI Taxonomy" id="10090"/>
    <lineage>
        <taxon>Eukaryota</taxon>
        <taxon>Metazoa</taxon>
        <taxon>Chordata</taxon>
        <taxon>Craniata</taxon>
        <taxon>Vertebrata</taxon>
        <taxon>Euteleostomi</taxon>
        <taxon>Mammalia</taxon>
        <taxon>Eutheria</taxon>
        <taxon>Euarchontoglires</taxon>
        <taxon>Glires</taxon>
        <taxon>Rodentia</taxon>
        <taxon>Myomorpha</taxon>
        <taxon>Muroidea</taxon>
        <taxon>Muridae</taxon>
        <taxon>Murinae</taxon>
        <taxon>Mus</taxon>
        <taxon>Mus</taxon>
    </lineage>
</organism>
<dbReference type="ExpressionAtlas" id="D6RIN9">
    <property type="expression patterns" value="baseline and differential"/>
</dbReference>
<dbReference type="Ensembl" id="ENSMUST00000142957.6">
    <property type="protein sequence ID" value="ENSMUSP00000119621.2"/>
    <property type="gene ID" value="ENSMUSG00000023452.20"/>
</dbReference>
<dbReference type="GeneTree" id="ENSGT00390000013484"/>
<protein>
    <submittedName>
        <fullName evidence="1">Phosphatidylserine decarboxylase</fullName>
    </submittedName>
</protein>
<dbReference type="MGI" id="MGI:2445114">
    <property type="gene designation" value="Pisd"/>
</dbReference>
<accession>D6RIN9</accession>
<sequence length="56" mass="6068">MAASGGRACVRSLRGGVLWRSRCQKFPYCSCPILVPAAPCAHPVGNRWRVCRVPAV</sequence>
<evidence type="ECO:0000313" key="1">
    <source>
        <dbReference type="Ensembl" id="ENSMUSP00000119621.2"/>
    </source>
</evidence>
<proteinExistence type="predicted"/>
<gene>
    <name evidence="1 2" type="primary">Pisd</name>
</gene>
<dbReference type="AGR" id="MGI:2445114"/>
<dbReference type="Bgee" id="ENSMUSG00000023452">
    <property type="expression patterns" value="Expressed in hypothalamus and 118 other cell types or tissues"/>
</dbReference>
<dbReference type="Proteomes" id="UP000000589">
    <property type="component" value="Chromosome 5"/>
</dbReference>
<reference evidence="1 3" key="1">
    <citation type="journal article" date="2009" name="PLoS Biol.">
        <title>Lineage-specific biology revealed by a finished genome assembly of the mouse.</title>
        <authorList>
            <consortium name="Mouse Genome Sequencing Consortium"/>
            <person name="Church D.M."/>
            <person name="Goodstadt L."/>
            <person name="Hillier L.W."/>
            <person name="Zody M.C."/>
            <person name="Goldstein S."/>
            <person name="She X."/>
            <person name="Bult C.J."/>
            <person name="Agarwala R."/>
            <person name="Cherry J.L."/>
            <person name="DiCuccio M."/>
            <person name="Hlavina W."/>
            <person name="Kapustin Y."/>
            <person name="Meric P."/>
            <person name="Maglott D."/>
            <person name="Birtle Z."/>
            <person name="Marques A.C."/>
            <person name="Graves T."/>
            <person name="Zhou S."/>
            <person name="Teague B."/>
            <person name="Potamousis K."/>
            <person name="Churas C."/>
            <person name="Place M."/>
            <person name="Herschleb J."/>
            <person name="Runnheim R."/>
            <person name="Forrest D."/>
            <person name="Amos-Landgraf J."/>
            <person name="Schwartz D.C."/>
            <person name="Cheng Z."/>
            <person name="Lindblad-Toh K."/>
            <person name="Eichler E.E."/>
            <person name="Ponting C.P."/>
        </authorList>
    </citation>
    <scope>NUCLEOTIDE SEQUENCE [LARGE SCALE GENOMIC DNA]</scope>
    <source>
        <strain evidence="1 3">C57BL/6J</strain>
    </source>
</reference>
<reference evidence="1" key="3">
    <citation type="submission" date="2025-08" db="UniProtKB">
        <authorList>
            <consortium name="Ensembl"/>
        </authorList>
    </citation>
    <scope>IDENTIFICATION</scope>
    <source>
        <strain evidence="1">C57BL/6J</strain>
    </source>
</reference>
<dbReference type="AlphaFoldDB" id="D6RIN9"/>
<dbReference type="VEuPathDB" id="HostDB:ENSMUSG00000023452"/>
<reference evidence="1 3" key="2">
    <citation type="journal article" date="2011" name="PLoS Biol.">
        <title>Modernizing reference genome assemblies.</title>
        <authorList>
            <person name="Church D.M."/>
            <person name="Schneider V.A."/>
            <person name="Graves T."/>
            <person name="Auger K."/>
            <person name="Cunningham F."/>
            <person name="Bouk N."/>
            <person name="Chen H.C."/>
            <person name="Agarwala R."/>
            <person name="McLaren W.M."/>
            <person name="Ritchie G.R."/>
            <person name="Albracht D."/>
            <person name="Kremitzki M."/>
            <person name="Rock S."/>
            <person name="Kotkiewicz H."/>
            <person name="Kremitzki C."/>
            <person name="Wollam A."/>
            <person name="Trani L."/>
            <person name="Fulton L."/>
            <person name="Fulton R."/>
            <person name="Matthews L."/>
            <person name="Whitehead S."/>
            <person name="Chow W."/>
            <person name="Torrance J."/>
            <person name="Dunn M."/>
            <person name="Harden G."/>
            <person name="Threadgold G."/>
            <person name="Wood J."/>
            <person name="Collins J."/>
            <person name="Heath P."/>
            <person name="Griffiths G."/>
            <person name="Pelan S."/>
            <person name="Grafham D."/>
            <person name="Eichler E.E."/>
            <person name="Weinstock G."/>
            <person name="Mardis E.R."/>
            <person name="Wilson R.K."/>
            <person name="Howe K."/>
            <person name="Flicek P."/>
            <person name="Hubbard T."/>
        </authorList>
    </citation>
    <scope>NUCLEOTIDE SEQUENCE [LARGE SCALE GENOMIC DNA]</scope>
    <source>
        <strain evidence="1 3">C57BL/6J</strain>
    </source>
</reference>
<reference evidence="1" key="4">
    <citation type="submission" date="2025-09" db="UniProtKB">
        <authorList>
            <consortium name="Ensembl"/>
        </authorList>
    </citation>
    <scope>IDENTIFICATION</scope>
    <source>
        <strain evidence="1">C57BL/6J</strain>
    </source>
</reference>